<proteinExistence type="predicted"/>
<dbReference type="EMBL" id="KF740664">
    <property type="protein sequence ID" value="AHH01978.1"/>
    <property type="molecule type" value="Genomic_DNA"/>
</dbReference>
<gene>
    <name evidence="1" type="ORF">pv_412</name>
</gene>
<dbReference type="GeneID" id="18266439"/>
<reference evidence="1 2" key="1">
    <citation type="journal article" date="2014" name="Proc. Natl. Acad. Sci. U.S.A.">
        <title>Thirty-thousand-year-old distant relative of giant icosahedral DNA viruses with a pandoravirus morphology.</title>
        <authorList>
            <person name="Legendre M."/>
            <person name="Bartoli J."/>
            <person name="Shmakova L."/>
            <person name="Jeudy S."/>
            <person name="Labadie K."/>
            <person name="Adrait A."/>
            <person name="Lescot M."/>
            <person name="Poirot O."/>
            <person name="Bertaux L."/>
            <person name="Bruley C."/>
            <person name="Coute Y."/>
            <person name="Rivkina E."/>
            <person name="Abergel C."/>
            <person name="Claverie J.M."/>
        </authorList>
    </citation>
    <scope>NUCLEOTIDE SEQUENCE [LARGE SCALE GENOMIC DNA]</scope>
    <source>
        <strain evidence="1">P1084-T</strain>
    </source>
</reference>
<evidence type="ECO:0000313" key="2">
    <source>
        <dbReference type="Proteomes" id="UP000202176"/>
    </source>
</evidence>
<dbReference type="RefSeq" id="YP_009001313.1">
    <property type="nucleotide sequence ID" value="NC_023423.1"/>
</dbReference>
<accession>W5S5C5</accession>
<organism evidence="1 2">
    <name type="scientific">Pithovirus sibericum</name>
    <dbReference type="NCBI Taxonomy" id="1450746"/>
    <lineage>
        <taxon>Viruses</taxon>
        <taxon>Pithoviruses</taxon>
        <taxon>Orthopithovirinae</taxon>
        <taxon>Alphapithovirus</taxon>
        <taxon>Alphapithovirus sibericum</taxon>
    </lineage>
</organism>
<dbReference type="Proteomes" id="UP000202176">
    <property type="component" value="Segment"/>
</dbReference>
<sequence>MGNSQCRKIAYLVGEQNSEQASALCSELGFETVEKILKCEEIQIGKFDQILIVGKFTNLAERLKNLPPCFLLVIDVEAEEDLEAFPYSLSNISEGENSEFDFELEDDLSYSSLCLRFRSPHKNFVDLLLSFCQEYQIHGSSFENLAQLIDFSIESRTFNQKKGFSPSFYLEANHLKAFRMRVE</sequence>
<dbReference type="KEGG" id="vg:18266439"/>
<keyword evidence="2" id="KW-1185">Reference proteome</keyword>
<name>W5S5C5_9VIRU</name>
<protein>
    <submittedName>
        <fullName evidence="1">Uncharacterized protein</fullName>
    </submittedName>
</protein>
<evidence type="ECO:0000313" key="1">
    <source>
        <dbReference type="EMBL" id="AHH01978.1"/>
    </source>
</evidence>